<evidence type="ECO:0000313" key="5">
    <source>
        <dbReference type="Proteomes" id="UP000198253"/>
    </source>
</evidence>
<evidence type="ECO:0000259" key="3">
    <source>
        <dbReference type="Pfam" id="PF00171"/>
    </source>
</evidence>
<dbReference type="InterPro" id="IPR016160">
    <property type="entry name" value="Ald_DH_CS_CYS"/>
</dbReference>
<dbReference type="InterPro" id="IPR016162">
    <property type="entry name" value="Ald_DH_N"/>
</dbReference>
<dbReference type="PROSITE" id="PS00070">
    <property type="entry name" value="ALDEHYDE_DEHYDR_CYS"/>
    <property type="match status" value="1"/>
</dbReference>
<keyword evidence="2" id="KW-0560">Oxidoreductase</keyword>
<comment type="similarity">
    <text evidence="1">Belongs to the aldehyde dehydrogenase family.</text>
</comment>
<dbReference type="RefSeq" id="WP_088983444.1">
    <property type="nucleotide sequence ID" value="NZ_LT607413.1"/>
</dbReference>
<dbReference type="FunFam" id="3.40.309.10:FF:000012">
    <property type="entry name" value="Betaine aldehyde dehydrogenase"/>
    <property type="match status" value="1"/>
</dbReference>
<gene>
    <name evidence="4" type="ORF">GA0070618_4580</name>
</gene>
<reference evidence="5" key="1">
    <citation type="submission" date="2016-06" db="EMBL/GenBank/DDBJ databases">
        <authorList>
            <person name="Varghese N."/>
            <person name="Submissions Spin"/>
        </authorList>
    </citation>
    <scope>NUCLEOTIDE SEQUENCE [LARGE SCALE GENOMIC DNA]</scope>
    <source>
        <strain evidence="5">DSM 43816</strain>
    </source>
</reference>
<dbReference type="Gene3D" id="3.40.309.10">
    <property type="entry name" value="Aldehyde Dehydrogenase, Chain A, domain 2"/>
    <property type="match status" value="1"/>
</dbReference>
<organism evidence="4 5">
    <name type="scientific">Micromonospora echinospora</name>
    <name type="common">Micromonospora purpurea</name>
    <dbReference type="NCBI Taxonomy" id="1877"/>
    <lineage>
        <taxon>Bacteria</taxon>
        <taxon>Bacillati</taxon>
        <taxon>Actinomycetota</taxon>
        <taxon>Actinomycetes</taxon>
        <taxon>Micromonosporales</taxon>
        <taxon>Micromonosporaceae</taxon>
        <taxon>Micromonospora</taxon>
    </lineage>
</organism>
<evidence type="ECO:0000256" key="2">
    <source>
        <dbReference type="ARBA" id="ARBA00023002"/>
    </source>
</evidence>
<dbReference type="GO" id="GO:0016620">
    <property type="term" value="F:oxidoreductase activity, acting on the aldehyde or oxo group of donors, NAD or NADP as acceptor"/>
    <property type="evidence" value="ECO:0007669"/>
    <property type="project" value="InterPro"/>
</dbReference>
<dbReference type="OrthoDB" id="6882680at2"/>
<dbReference type="PANTHER" id="PTHR11699">
    <property type="entry name" value="ALDEHYDE DEHYDROGENASE-RELATED"/>
    <property type="match status" value="1"/>
</dbReference>
<dbReference type="InterPro" id="IPR016163">
    <property type="entry name" value="Ald_DH_C"/>
</dbReference>
<dbReference type="AlphaFoldDB" id="A0A1C4YZI8"/>
<sequence>MSDTSTGKATVTTSALTLRNLVNGTYVEGAAGTDVSTNPADSADVVAVVPRMSAAEARSAVDAAAAALPAWRDTPSVLRGKHLFAVAALIRERADQFRDTICREMGKTTAEATIEVERSAELVEFFAGVGRLPHGDVVPDRRPGVVTTTRHEPIGVVLAITPWNDPLMVPVRKAAPALIRGNTVVLKPSPDTPAVALLLAQVMQDAGLPAGTFNTVTGDVAEIGDTLVRDPRIAGITFTGSTATGRHLGQAIAGTGTRLQTEMGGKNAAVIMADADVTRALEVLLPSIFGQTGQRCTAVSRLLVHRDRYDEVVEQIVARAGAVAVGPAADAATTMGPVVNQRQLDKVLTMIGTAREQGAVIAAGGERLIDGAAARGCFVRPTVVTGVSADMRIWTDEVFGPVVAVMPFDDLDEAIGIANETTYGLASGIFTNDLAAAEAFVRGMETGQVVVNLAPSGWDVHQAFGGFKESGSAFKEHGLDGLAFYTRVKTVAVSATP</sequence>
<accession>A0A1C4YZI8</accession>
<name>A0A1C4YZI8_MICEC</name>
<dbReference type="InParanoid" id="A0A1C4YZI8"/>
<evidence type="ECO:0000313" key="4">
    <source>
        <dbReference type="EMBL" id="SCF26120.1"/>
    </source>
</evidence>
<dbReference type="SUPFAM" id="SSF53720">
    <property type="entry name" value="ALDH-like"/>
    <property type="match status" value="1"/>
</dbReference>
<dbReference type="InterPro" id="IPR015590">
    <property type="entry name" value="Aldehyde_DH_dom"/>
</dbReference>
<feature type="domain" description="Aldehyde dehydrogenase" evidence="3">
    <location>
        <begin position="33"/>
        <end position="491"/>
    </location>
</feature>
<dbReference type="Proteomes" id="UP000198253">
    <property type="component" value="Chromosome I"/>
</dbReference>
<dbReference type="EMBL" id="LT607413">
    <property type="protein sequence ID" value="SCF26120.1"/>
    <property type="molecule type" value="Genomic_DNA"/>
</dbReference>
<dbReference type="Pfam" id="PF00171">
    <property type="entry name" value="Aldedh"/>
    <property type="match status" value="1"/>
</dbReference>
<dbReference type="FunFam" id="3.40.605.10:FF:000007">
    <property type="entry name" value="NAD/NADP-dependent betaine aldehyde dehydrogenase"/>
    <property type="match status" value="1"/>
</dbReference>
<dbReference type="InterPro" id="IPR016161">
    <property type="entry name" value="Ald_DH/histidinol_DH"/>
</dbReference>
<proteinExistence type="inferred from homology"/>
<keyword evidence="5" id="KW-1185">Reference proteome</keyword>
<evidence type="ECO:0000256" key="1">
    <source>
        <dbReference type="ARBA" id="ARBA00009986"/>
    </source>
</evidence>
<dbReference type="Gene3D" id="3.40.605.10">
    <property type="entry name" value="Aldehyde Dehydrogenase, Chain A, domain 1"/>
    <property type="match status" value="1"/>
</dbReference>
<protein>
    <submittedName>
        <fullName evidence="4">Aldehyde dehydrogenase (NAD+)</fullName>
    </submittedName>
</protein>